<organism evidence="2 3">
    <name type="scientific">Lichtheimia corymbifera JMRC:FSU:9682</name>
    <dbReference type="NCBI Taxonomy" id="1263082"/>
    <lineage>
        <taxon>Eukaryota</taxon>
        <taxon>Fungi</taxon>
        <taxon>Fungi incertae sedis</taxon>
        <taxon>Mucoromycota</taxon>
        <taxon>Mucoromycotina</taxon>
        <taxon>Mucoromycetes</taxon>
        <taxon>Mucorales</taxon>
        <taxon>Lichtheimiaceae</taxon>
        <taxon>Lichtheimia</taxon>
    </lineage>
</organism>
<evidence type="ECO:0008006" key="4">
    <source>
        <dbReference type="Google" id="ProtNLM"/>
    </source>
</evidence>
<feature type="region of interest" description="Disordered" evidence="1">
    <location>
        <begin position="437"/>
        <end position="457"/>
    </location>
</feature>
<dbReference type="VEuPathDB" id="FungiDB:LCOR_02051.1"/>
<accession>A0A068RL20</accession>
<feature type="region of interest" description="Disordered" evidence="1">
    <location>
        <begin position="274"/>
        <end position="295"/>
    </location>
</feature>
<reference evidence="2" key="1">
    <citation type="submission" date="2013-08" db="EMBL/GenBank/DDBJ databases">
        <title>Gene expansion shapes genome architecture in the human pathogen Lichtheimia corymbifera: an evolutionary genomics analysis in the ancient terrestrial Mucorales (Mucoromycotina).</title>
        <authorList>
            <person name="Schwartze V.U."/>
            <person name="Winter S."/>
            <person name="Shelest E."/>
            <person name="Marcet-Houben M."/>
            <person name="Horn F."/>
            <person name="Wehner S."/>
            <person name="Hoffmann K."/>
            <person name="Riege K."/>
            <person name="Sammeth M."/>
            <person name="Nowrousian M."/>
            <person name="Valiante V."/>
            <person name="Linde J."/>
            <person name="Jacobsen I.D."/>
            <person name="Marz M."/>
            <person name="Brakhage A.A."/>
            <person name="Gabaldon T."/>
            <person name="Bocker S."/>
            <person name="Voigt K."/>
        </authorList>
    </citation>
    <scope>NUCLEOTIDE SEQUENCE [LARGE SCALE GENOMIC DNA]</scope>
    <source>
        <strain evidence="2">FSU 9682</strain>
    </source>
</reference>
<evidence type="ECO:0000256" key="1">
    <source>
        <dbReference type="SAM" id="MobiDB-lite"/>
    </source>
</evidence>
<evidence type="ECO:0000313" key="2">
    <source>
        <dbReference type="EMBL" id="CDH50337.1"/>
    </source>
</evidence>
<dbReference type="Proteomes" id="UP000027586">
    <property type="component" value="Unassembled WGS sequence"/>
</dbReference>
<name>A0A068RL20_9FUNG</name>
<feature type="compositionally biased region" description="Low complexity" evidence="1">
    <location>
        <begin position="580"/>
        <end position="606"/>
    </location>
</feature>
<feature type="compositionally biased region" description="Polar residues" evidence="1">
    <location>
        <begin position="118"/>
        <end position="136"/>
    </location>
</feature>
<comment type="caution">
    <text evidence="2">The sequence shown here is derived from an EMBL/GenBank/DDBJ whole genome shotgun (WGS) entry which is preliminary data.</text>
</comment>
<feature type="region of interest" description="Disordered" evidence="1">
    <location>
        <begin position="541"/>
        <end position="606"/>
    </location>
</feature>
<keyword evidence="3" id="KW-1185">Reference proteome</keyword>
<proteinExistence type="predicted"/>
<evidence type="ECO:0000313" key="3">
    <source>
        <dbReference type="Proteomes" id="UP000027586"/>
    </source>
</evidence>
<dbReference type="EMBL" id="CBTN010000006">
    <property type="protein sequence ID" value="CDH50337.1"/>
    <property type="molecule type" value="Genomic_DNA"/>
</dbReference>
<sequence>MSLNEPSNDDRDDDDDGKGKHIKKLLVRASNLSHANARDCLLVDVCCAKHHHTAIGCDTPPPCPANTDHAPDLWRCNKKPREINDDDLDTNKRPQQQQQQPTSNASRRQRPIRPLSKHVQSNNQQRRNTSSINNNVWKRGVWRSSADYNNKRAPVSTSSSNNTNSRKSNGIDTRVISRHQQQQQQEECVVKTDEIALFMRCKRRYADLAFRSIPPSPGGWEEVKPERVVAWGKTAENYIDFSSYLTIGQNHHVADEDDDAWKKSATWIREFETTNGSTTTKQQHHRRSSDNNLATSKHHAAAANITSKLAKAARPPPVSIPPTCIAPPPPSTPNLFSPLPPPTTSTQPINQQHRFKSSVDDLLSFSLHSTNNNNTLLQDTGRPSLRMPRMFSADGISASSNTLLDRNSHALWDKRSFHGNNSNNRFPATLDIKAPPYRRMSSPLDKSTRTTTTSDFPSYWSHHPSPITPPGSASTHDMWPGHSNRVIGTNYYHQSQEWTPPISPWSPCQLDESNDTTFSAGEKQHWEDRFASILKVVDEGDDDDTKTVASNTIVSGDGGWQKATPLIQQQQQQRQRDTSNSDSSSSSSGSSSSSSSQSPTDSTTNDGMAFIVANMQLVQNMVQTGGMGCRHCGSGSHAVARECPYISVISSSSAWAQLFDAGRRGDQHAFLEALDVYSKACPTETLQTIGRKLFDARCPLQLIALNTPPSRTTILVDLQGNARRTFTATPVSISVYNKDATTTCRANQSSGLPRTPEENIARLADAGLARDLTEVPRCSLCKQHGHWIKDCSFWGQRSSLFQTRSSLLHRSHPQKQHRLSVDVDSSNSHRLYYNLNEYVLVEGI</sequence>
<feature type="region of interest" description="Disordered" evidence="1">
    <location>
        <begin position="71"/>
        <end position="169"/>
    </location>
</feature>
<gene>
    <name evidence="2" type="ORF">LCOR_02051.1</name>
</gene>
<dbReference type="OrthoDB" id="8026949at2759"/>
<feature type="compositionally biased region" description="Low complexity" evidence="1">
    <location>
        <begin position="156"/>
        <end position="168"/>
    </location>
</feature>
<dbReference type="AlphaFoldDB" id="A0A068RL20"/>
<protein>
    <recommendedName>
        <fullName evidence="4">CCHC-type domain-containing protein</fullName>
    </recommendedName>
</protein>